<evidence type="ECO:0000313" key="2">
    <source>
        <dbReference type="EnsemblMetazoa" id="GPPI016653-PA"/>
    </source>
</evidence>
<reference evidence="2" key="2">
    <citation type="submission" date="2020-05" db="UniProtKB">
        <authorList>
            <consortium name="EnsemblMetazoa"/>
        </authorList>
    </citation>
    <scope>IDENTIFICATION</scope>
    <source>
        <strain evidence="2">IAEA</strain>
    </source>
</reference>
<evidence type="ECO:0008006" key="4">
    <source>
        <dbReference type="Google" id="ProtNLM"/>
    </source>
</evidence>
<dbReference type="VEuPathDB" id="VectorBase:GPPI016653"/>
<sequence>MIKPRHWVLLWLPACTSNGSTFGVYLKLPTHRPISTFAASHCPSILQSTPLIGFRSMASFQYTLTIRTEKIYEIKIVRTLLNRILKPYANIICMHLMVSVIHITTNHKRNDNTSRLQQLADLPVRDYTSQALPVVGSVVRQYKGELLLYSHMSS</sequence>
<dbReference type="AlphaFoldDB" id="A0A1B0B2C2"/>
<accession>A0A1B0B2C2</accession>
<protein>
    <recommendedName>
        <fullName evidence="4">Secreted protein</fullName>
    </recommendedName>
</protein>
<dbReference type="Proteomes" id="UP000092460">
    <property type="component" value="Unassembled WGS sequence"/>
</dbReference>
<feature type="signal peptide" evidence="1">
    <location>
        <begin position="1"/>
        <end position="21"/>
    </location>
</feature>
<keyword evidence="3" id="KW-1185">Reference proteome</keyword>
<evidence type="ECO:0000313" key="3">
    <source>
        <dbReference type="Proteomes" id="UP000092460"/>
    </source>
</evidence>
<name>A0A1B0B2C2_9MUSC</name>
<keyword evidence="1" id="KW-0732">Signal</keyword>
<organism evidence="2 3">
    <name type="scientific">Glossina palpalis gambiensis</name>
    <dbReference type="NCBI Taxonomy" id="67801"/>
    <lineage>
        <taxon>Eukaryota</taxon>
        <taxon>Metazoa</taxon>
        <taxon>Ecdysozoa</taxon>
        <taxon>Arthropoda</taxon>
        <taxon>Hexapoda</taxon>
        <taxon>Insecta</taxon>
        <taxon>Pterygota</taxon>
        <taxon>Neoptera</taxon>
        <taxon>Endopterygota</taxon>
        <taxon>Diptera</taxon>
        <taxon>Brachycera</taxon>
        <taxon>Muscomorpha</taxon>
        <taxon>Hippoboscoidea</taxon>
        <taxon>Glossinidae</taxon>
        <taxon>Glossina</taxon>
    </lineage>
</organism>
<dbReference type="EMBL" id="JXJN01007584">
    <property type="status" value="NOT_ANNOTATED_CDS"/>
    <property type="molecule type" value="Genomic_DNA"/>
</dbReference>
<evidence type="ECO:0000256" key="1">
    <source>
        <dbReference type="SAM" id="SignalP"/>
    </source>
</evidence>
<proteinExistence type="predicted"/>
<dbReference type="EMBL" id="JXJN01007585">
    <property type="status" value="NOT_ANNOTATED_CDS"/>
    <property type="molecule type" value="Genomic_DNA"/>
</dbReference>
<dbReference type="EnsemblMetazoa" id="GPPI016653-RA">
    <property type="protein sequence ID" value="GPPI016653-PA"/>
    <property type="gene ID" value="GPPI016653"/>
</dbReference>
<reference evidence="3" key="1">
    <citation type="submission" date="2015-01" db="EMBL/GenBank/DDBJ databases">
        <authorList>
            <person name="Aksoy S."/>
            <person name="Warren W."/>
            <person name="Wilson R.K."/>
        </authorList>
    </citation>
    <scope>NUCLEOTIDE SEQUENCE [LARGE SCALE GENOMIC DNA]</scope>
    <source>
        <strain evidence="3">IAEA</strain>
    </source>
</reference>
<feature type="chain" id="PRO_5008404417" description="Secreted protein" evidence="1">
    <location>
        <begin position="22"/>
        <end position="154"/>
    </location>
</feature>